<proteinExistence type="inferred from homology"/>
<dbReference type="GO" id="GO:0017128">
    <property type="term" value="F:phospholipid scramblase activity"/>
    <property type="evidence" value="ECO:0007669"/>
    <property type="project" value="InterPro"/>
</dbReference>
<dbReference type="Proteomes" id="UP000593561">
    <property type="component" value="Unassembled WGS sequence"/>
</dbReference>
<keyword evidence="4" id="KW-1185">Reference proteome</keyword>
<dbReference type="EMBL" id="JABFAC010000006">
    <property type="protein sequence ID" value="MBA0614853.1"/>
    <property type="molecule type" value="Genomic_DNA"/>
</dbReference>
<evidence type="ECO:0000313" key="3">
    <source>
        <dbReference type="EMBL" id="MBA0614853.1"/>
    </source>
</evidence>
<sequence>MLVDVQKVEVCDLMCQSEQKSQIFTDAGQYVIRFGKADPVLKTGPASMIQELDVSRPLTLSERAIALALAISLDNDYFSRHGGW</sequence>
<evidence type="ECO:0000256" key="1">
    <source>
        <dbReference type="ARBA" id="ARBA00005350"/>
    </source>
</evidence>
<dbReference type="AlphaFoldDB" id="A0A7J8RMP2"/>
<evidence type="ECO:0000256" key="2">
    <source>
        <dbReference type="RuleBase" id="RU363116"/>
    </source>
</evidence>
<protein>
    <recommendedName>
        <fullName evidence="2">Phospholipid scramblase</fullName>
    </recommendedName>
</protein>
<organism evidence="3 4">
    <name type="scientific">Gossypium davidsonii</name>
    <name type="common">Davidson's cotton</name>
    <name type="synonym">Gossypium klotzschianum subsp. davidsonii</name>
    <dbReference type="NCBI Taxonomy" id="34287"/>
    <lineage>
        <taxon>Eukaryota</taxon>
        <taxon>Viridiplantae</taxon>
        <taxon>Streptophyta</taxon>
        <taxon>Embryophyta</taxon>
        <taxon>Tracheophyta</taxon>
        <taxon>Spermatophyta</taxon>
        <taxon>Magnoliopsida</taxon>
        <taxon>eudicotyledons</taxon>
        <taxon>Gunneridae</taxon>
        <taxon>Pentapetalae</taxon>
        <taxon>rosids</taxon>
        <taxon>malvids</taxon>
        <taxon>Malvales</taxon>
        <taxon>Malvaceae</taxon>
        <taxon>Malvoideae</taxon>
        <taxon>Gossypium</taxon>
    </lineage>
</organism>
<dbReference type="InterPro" id="IPR005552">
    <property type="entry name" value="Scramblase"/>
</dbReference>
<name>A0A7J8RMP2_GOSDV</name>
<comment type="similarity">
    <text evidence="1 2">Belongs to the phospholipid scramblase family.</text>
</comment>
<gene>
    <name evidence="3" type="ORF">Godav_015092</name>
</gene>
<reference evidence="3 4" key="1">
    <citation type="journal article" date="2019" name="Genome Biol. Evol.">
        <title>Insights into the evolution of the New World diploid cottons (Gossypium, subgenus Houzingenia) based on genome sequencing.</title>
        <authorList>
            <person name="Grover C.E."/>
            <person name="Arick M.A. 2nd"/>
            <person name="Thrash A."/>
            <person name="Conover J.L."/>
            <person name="Sanders W.S."/>
            <person name="Peterson D.G."/>
            <person name="Frelichowski J.E."/>
            <person name="Scheffler J.A."/>
            <person name="Scheffler B.E."/>
            <person name="Wendel J.F."/>
        </authorList>
    </citation>
    <scope>NUCLEOTIDE SEQUENCE [LARGE SCALE GENOMIC DNA]</scope>
    <source>
        <strain evidence="3">27</strain>
        <tissue evidence="3">Leaf</tissue>
    </source>
</reference>
<comment type="caution">
    <text evidence="3">The sequence shown here is derived from an EMBL/GenBank/DDBJ whole genome shotgun (WGS) entry which is preliminary data.</text>
</comment>
<evidence type="ECO:0000313" key="4">
    <source>
        <dbReference type="Proteomes" id="UP000593561"/>
    </source>
</evidence>
<dbReference type="Pfam" id="PF03803">
    <property type="entry name" value="Scramblase"/>
    <property type="match status" value="1"/>
</dbReference>
<accession>A0A7J8RMP2</accession>